<sequence>MLQFFDLIHINTDNKFVTGEFT</sequence>
<name>A0A383CFD5_9ZZZZ</name>
<dbReference type="EMBL" id="UINC01208350">
    <property type="protein sequence ID" value="SVE30844.1"/>
    <property type="molecule type" value="Genomic_DNA"/>
</dbReference>
<organism evidence="1">
    <name type="scientific">marine metagenome</name>
    <dbReference type="NCBI Taxonomy" id="408172"/>
    <lineage>
        <taxon>unclassified sequences</taxon>
        <taxon>metagenomes</taxon>
        <taxon>ecological metagenomes</taxon>
    </lineage>
</organism>
<reference evidence="1" key="1">
    <citation type="submission" date="2018-05" db="EMBL/GenBank/DDBJ databases">
        <authorList>
            <person name="Lanie J.A."/>
            <person name="Ng W.-L."/>
            <person name="Kazmierczak K.M."/>
            <person name="Andrzejewski T.M."/>
            <person name="Davidsen T.M."/>
            <person name="Wayne K.J."/>
            <person name="Tettelin H."/>
            <person name="Glass J.I."/>
            <person name="Rusch D."/>
            <person name="Podicherti R."/>
            <person name="Tsui H.-C.T."/>
            <person name="Winkler M.E."/>
        </authorList>
    </citation>
    <scope>NUCLEOTIDE SEQUENCE</scope>
</reference>
<gene>
    <name evidence="1" type="ORF">METZ01_LOCUS483698</name>
</gene>
<proteinExistence type="predicted"/>
<accession>A0A383CFD5</accession>
<dbReference type="AlphaFoldDB" id="A0A383CFD5"/>
<protein>
    <submittedName>
        <fullName evidence="1">Uncharacterized protein</fullName>
    </submittedName>
</protein>
<evidence type="ECO:0000313" key="1">
    <source>
        <dbReference type="EMBL" id="SVE30844.1"/>
    </source>
</evidence>